<organism evidence="8 9">
    <name type="scientific">Pinctada imbricata</name>
    <name type="common">Atlantic pearl-oyster</name>
    <name type="synonym">Pinctada martensii</name>
    <dbReference type="NCBI Taxonomy" id="66713"/>
    <lineage>
        <taxon>Eukaryota</taxon>
        <taxon>Metazoa</taxon>
        <taxon>Spiralia</taxon>
        <taxon>Lophotrochozoa</taxon>
        <taxon>Mollusca</taxon>
        <taxon>Bivalvia</taxon>
        <taxon>Autobranchia</taxon>
        <taxon>Pteriomorphia</taxon>
        <taxon>Pterioida</taxon>
        <taxon>Pterioidea</taxon>
        <taxon>Pteriidae</taxon>
        <taxon>Pinctada</taxon>
    </lineage>
</organism>
<dbReference type="InterPro" id="IPR006612">
    <property type="entry name" value="THAP_Znf"/>
</dbReference>
<evidence type="ECO:0000256" key="6">
    <source>
        <dbReference type="SAM" id="MobiDB-lite"/>
    </source>
</evidence>
<keyword evidence="3" id="KW-0862">Zinc</keyword>
<dbReference type="Pfam" id="PF05485">
    <property type="entry name" value="THAP"/>
    <property type="match status" value="1"/>
</dbReference>
<dbReference type="SUPFAM" id="SSF57716">
    <property type="entry name" value="Glucocorticoid receptor-like (DNA-binding domain)"/>
    <property type="match status" value="1"/>
</dbReference>
<keyword evidence="1" id="KW-0479">Metal-binding</keyword>
<evidence type="ECO:0000256" key="5">
    <source>
        <dbReference type="PROSITE-ProRule" id="PRU00309"/>
    </source>
</evidence>
<keyword evidence="2 5" id="KW-0863">Zinc-finger</keyword>
<evidence type="ECO:0000313" key="8">
    <source>
        <dbReference type="EMBL" id="KAK3108444.1"/>
    </source>
</evidence>
<dbReference type="SMART" id="SM00980">
    <property type="entry name" value="THAP"/>
    <property type="match status" value="1"/>
</dbReference>
<name>A0AA89C4A7_PINIB</name>
<feature type="compositionally biased region" description="Basic and acidic residues" evidence="6">
    <location>
        <begin position="173"/>
        <end position="187"/>
    </location>
</feature>
<evidence type="ECO:0000256" key="3">
    <source>
        <dbReference type="ARBA" id="ARBA00022833"/>
    </source>
</evidence>
<dbReference type="EMBL" id="VSWD01000001">
    <property type="protein sequence ID" value="KAK3108444.1"/>
    <property type="molecule type" value="Genomic_DNA"/>
</dbReference>
<feature type="region of interest" description="Disordered" evidence="6">
    <location>
        <begin position="171"/>
        <end position="195"/>
    </location>
</feature>
<dbReference type="Proteomes" id="UP001186944">
    <property type="component" value="Unassembled WGS sequence"/>
</dbReference>
<dbReference type="GO" id="GO:0003677">
    <property type="term" value="F:DNA binding"/>
    <property type="evidence" value="ECO:0007669"/>
    <property type="project" value="UniProtKB-UniRule"/>
</dbReference>
<gene>
    <name evidence="8" type="ORF">FSP39_008084</name>
</gene>
<dbReference type="AlphaFoldDB" id="A0AA89C4A7"/>
<keyword evidence="4 5" id="KW-0238">DNA-binding</keyword>
<dbReference type="GO" id="GO:0008270">
    <property type="term" value="F:zinc ion binding"/>
    <property type="evidence" value="ECO:0007669"/>
    <property type="project" value="UniProtKB-KW"/>
</dbReference>
<evidence type="ECO:0000256" key="1">
    <source>
        <dbReference type="ARBA" id="ARBA00022723"/>
    </source>
</evidence>
<evidence type="ECO:0000313" key="9">
    <source>
        <dbReference type="Proteomes" id="UP001186944"/>
    </source>
</evidence>
<evidence type="ECO:0000256" key="4">
    <source>
        <dbReference type="ARBA" id="ARBA00023125"/>
    </source>
</evidence>
<dbReference type="PROSITE" id="PS50950">
    <property type="entry name" value="ZF_THAP"/>
    <property type="match status" value="1"/>
</dbReference>
<comment type="caution">
    <text evidence="8">The sequence shown here is derived from an EMBL/GenBank/DDBJ whole genome shotgun (WGS) entry which is preliminary data.</text>
</comment>
<keyword evidence="9" id="KW-1185">Reference proteome</keyword>
<proteinExistence type="predicted"/>
<evidence type="ECO:0000256" key="2">
    <source>
        <dbReference type="ARBA" id="ARBA00022771"/>
    </source>
</evidence>
<accession>A0AA89C4A7</accession>
<dbReference type="PANTHER" id="PTHR23080">
    <property type="entry name" value="THAP DOMAIN PROTEIN"/>
    <property type="match status" value="1"/>
</dbReference>
<feature type="domain" description="THAP-type" evidence="7">
    <location>
        <begin position="9"/>
        <end position="90"/>
    </location>
</feature>
<feature type="region of interest" description="Disordered" evidence="6">
    <location>
        <begin position="282"/>
        <end position="307"/>
    </location>
</feature>
<protein>
    <recommendedName>
        <fullName evidence="7">THAP-type domain-containing protein</fullName>
    </recommendedName>
</protein>
<evidence type="ECO:0000259" key="7">
    <source>
        <dbReference type="PROSITE" id="PS50950"/>
    </source>
</evidence>
<sequence>MQTSYSQNTRYYCAAVGCFSDTKKVGKYGYMNDVTFFAFPTEKKDPKARRTWLNLLRRENYNDPPRNHRLCSRHFVDGKPTVTHPYPTLFGYNNYKEAKDPRQTTSIAKRVYPVDSCTQVSETGDGGSQDRHGSFISQTVKSDREDGFPLPVVHEEIIEFSDEVYDYSTRPSVPDHEYSLQKTDKTEYSQQDMSTQTDISMEDISRLLLLEKKCEDPNTLLKESFIRKVTETDASVMQYTGVQTKSMLMGMFGNYHEFWIEPLQVYTTGVARAVQTSLTTQPIQVTQTTKERREGHPENCPNMKSSS</sequence>
<reference evidence="8" key="1">
    <citation type="submission" date="2019-08" db="EMBL/GenBank/DDBJ databases">
        <title>The improved chromosome-level genome for the pearl oyster Pinctada fucata martensii using PacBio sequencing and Hi-C.</title>
        <authorList>
            <person name="Zheng Z."/>
        </authorList>
    </citation>
    <scope>NUCLEOTIDE SEQUENCE</scope>
    <source>
        <strain evidence="8">ZZ-2019</strain>
        <tissue evidence="8">Adductor muscle</tissue>
    </source>
</reference>